<feature type="region of interest" description="Disordered" evidence="2">
    <location>
        <begin position="1814"/>
        <end position="1842"/>
    </location>
</feature>
<feature type="compositionally biased region" description="Polar residues" evidence="2">
    <location>
        <begin position="87"/>
        <end position="110"/>
    </location>
</feature>
<organism evidence="3 4">
    <name type="scientific">Micromonas commoda (strain RCC299 / NOUM17 / CCMP2709)</name>
    <name type="common">Picoplanktonic green alga</name>
    <dbReference type="NCBI Taxonomy" id="296587"/>
    <lineage>
        <taxon>Eukaryota</taxon>
        <taxon>Viridiplantae</taxon>
        <taxon>Chlorophyta</taxon>
        <taxon>Mamiellophyceae</taxon>
        <taxon>Mamiellales</taxon>
        <taxon>Mamiellaceae</taxon>
        <taxon>Micromonas</taxon>
    </lineage>
</organism>
<dbReference type="OrthoDB" id="10690048at2759"/>
<feature type="coiled-coil region" evidence="1">
    <location>
        <begin position="1022"/>
        <end position="1085"/>
    </location>
</feature>
<feature type="coiled-coil region" evidence="1">
    <location>
        <begin position="1120"/>
        <end position="1256"/>
    </location>
</feature>
<evidence type="ECO:0000313" key="3">
    <source>
        <dbReference type="EMBL" id="ACO66239.1"/>
    </source>
</evidence>
<evidence type="ECO:0000256" key="2">
    <source>
        <dbReference type="SAM" id="MobiDB-lite"/>
    </source>
</evidence>
<accession>C1EEI2</accession>
<feature type="coiled-coil region" evidence="1">
    <location>
        <begin position="1381"/>
        <end position="1457"/>
    </location>
</feature>
<dbReference type="STRING" id="296587.C1EEI2"/>
<feature type="compositionally biased region" description="Polar residues" evidence="2">
    <location>
        <begin position="1814"/>
        <end position="1826"/>
    </location>
</feature>
<gene>
    <name evidence="3" type="ORF">MICPUN_103153</name>
</gene>
<dbReference type="OMA" id="REAREMC"/>
<keyword evidence="1" id="KW-0175">Coiled coil</keyword>
<evidence type="ECO:0000313" key="4">
    <source>
        <dbReference type="Proteomes" id="UP000002009"/>
    </source>
</evidence>
<sequence length="1941" mass="204624">MRKGRSGSPMVGESTRTGRGGIPRSVSPAEAVAKARAKGKSGTPEPTTRGVASRSRTPLSRTKSPGSSDANDPTSPKPTPRTPLTILASSPNVAHTPSSNPNTSFGSDRTLSPGWGLFQGGDDTPGLSDSVVSEQADFLVEQIARGGIADDDLREELRSALKARRENTALRDHIERIKNEEVGMGLEASKRMAELSAEYMSQVDELKKEKEAARERAEAAEEEAKMLAEMMRANGFATPPGAGLLERAMAGANASTATTSTPIAGPAALAFASPVMYDQPLDCLMTPTGDFVFPGSGDSGGVSGLDLAEGAAAAIKSVGETPDAPPASSSFSAKTPSSDAAQGAAMVAMASMDHPTLVKEASQLVAANVRLERERRALVERLESVTREAAAAASSNDAFGITATPAKTDRPVDGVLPGTPGSIVLTPGGSAVDVAALVAFVDAFEVDGAAGSPPPGAPASWEMQGTSLAVDQLTEAIEKVKRAANEAVSLLDPDGDVDTSAASTPGGSTLNRALHRMKQKAGVDPVHLEKRNKAHGLVLEVTQAAALAVMQRDHLAEVLASEREQAKIDAQESLASLRQALKQQRLISSNIVTTPNSTMKSVTIGDAIITPLAAVDTSQELTSAPAGDASELISKLQREIADMRRKIASDAAKAEHERTELQYMSAEHERNASRLTAELEAATKAAEVAQDMAVRRQKQAASLEAKHTRLSMELSATLQKLHEMEREALAEERKLSLSFRLNEHRGGVISDSPLVGTPDSQEQTHMTLVGTPLDLPLIKTATKASPDSASSERSRSRADSPLVFSSLVRKVSATRSAVEAALAVAEEKDAEPAVDTDETAALVEELRTQLEAARAEVSDVHARLIAAEEKADVATMAAAAAEARVKASMKSPSPSPISAIENSPVVQDDVEEGVDEVSDNLGLDGDTYFKDQDDDVSPESQRRNLSDAREAVTAAEAALTWARRGEAAAQAEADAERKLAAAARAEAAASASSLENVRSELVVARATATTAANKLAVAVADAENIRAQLAAAQAAEELLAEKVDKLQEQLVEATAARDETERLVLEECESLRAQLEEKETELCELKTVTAPSDVTMEAEEALRTMAAGPDDQEPAADADLARIKAELDATRAQLADARAETERVNKSMRQWKDQQTAAVARWREEASARTAAAEAAAAAANAKAAAAQAEAATAKAEAETASVIKHGDAHDPSSIASLLAENRELIAEAERHASQYEMLEVETQELRARCEAAEESAADAPQLRAENYDLAVKHRAGLQRLHDELSARRQLEDRVEDYERATARLEATVGELEIALKEAQTMCAAARSASISAASDRAASEAAAALMTPAKGVNGQSFNAESSGGSSSSPAYEGQATVAALAAAEAAKNTLSKAVEAAERAACEAREEAAQARAEAASAKQEAEALRVTAEQRRADLAVLRDECQSLRMKVLDMEEDARLSPSPRKGGMRLMNGDSPFSSMKAYSRLVEDDAKQANDPDATALSISADTPMRSPAMIPAEGGSMQALALTPPASDNVEEEKKAAASVKKLAVSLRSKAETLLAASSGASVAIEGSSSVAGLNQHDHLTHSVSELVQTEAWLDQVIATTDRIRHENQTLKEALTEARKMAEDAFEAAQAVCADAEGANDRCIAAEARATAAESRADELESATVESESALAEARTQLMQVKDDFTKMSAAQFEELRKKNAELAEAQEARRVAEAASVKMASEVAASSPLSLTIRKPASTALAVSPSTAQFGEALRTHTVRLKDDVLRAQAEVAAHKEHAKRMQREIALLQSDVPSARARVLEQQQLRLGSSSDQNKLSVSPAAGTNIPPTPPPVDVEATTAANTAANTQASSRAVYYKSIAKKCYTRMKQQKDAYELQISGLRKQLEFVSNGSVNMTNLSFASTVAGGPSPARGKHGVKFSPDVDDATLLHDL</sequence>
<dbReference type="RefSeq" id="XP_002504981.1">
    <property type="nucleotide sequence ID" value="XM_002504935.1"/>
</dbReference>
<feature type="coiled-coil region" evidence="1">
    <location>
        <begin position="1615"/>
        <end position="1723"/>
    </location>
</feature>
<feature type="coiled-coil region" evidence="1">
    <location>
        <begin position="1773"/>
        <end position="1800"/>
    </location>
</feature>
<reference evidence="3 4" key="1">
    <citation type="journal article" date="2009" name="Science">
        <title>Green evolution and dynamic adaptations revealed by genomes of the marine picoeukaryotes Micromonas.</title>
        <authorList>
            <person name="Worden A.Z."/>
            <person name="Lee J.H."/>
            <person name="Mock T."/>
            <person name="Rouze P."/>
            <person name="Simmons M.P."/>
            <person name="Aerts A.L."/>
            <person name="Allen A.E."/>
            <person name="Cuvelier M.L."/>
            <person name="Derelle E."/>
            <person name="Everett M.V."/>
            <person name="Foulon E."/>
            <person name="Grimwood J."/>
            <person name="Gundlach H."/>
            <person name="Henrissat B."/>
            <person name="Napoli C."/>
            <person name="McDonald S.M."/>
            <person name="Parker M.S."/>
            <person name="Rombauts S."/>
            <person name="Salamov A."/>
            <person name="Von Dassow P."/>
            <person name="Badger J.H."/>
            <person name="Coutinho P.M."/>
            <person name="Demir E."/>
            <person name="Dubchak I."/>
            <person name="Gentemann C."/>
            <person name="Eikrem W."/>
            <person name="Gready J.E."/>
            <person name="John U."/>
            <person name="Lanier W."/>
            <person name="Lindquist E.A."/>
            <person name="Lucas S."/>
            <person name="Mayer K.F."/>
            <person name="Moreau H."/>
            <person name="Not F."/>
            <person name="Otillar R."/>
            <person name="Panaud O."/>
            <person name="Pangilinan J."/>
            <person name="Paulsen I."/>
            <person name="Piegu B."/>
            <person name="Poliakov A."/>
            <person name="Robbens S."/>
            <person name="Schmutz J."/>
            <person name="Toulza E."/>
            <person name="Wyss T."/>
            <person name="Zelensky A."/>
            <person name="Zhou K."/>
            <person name="Armbrust E.V."/>
            <person name="Bhattacharya D."/>
            <person name="Goodenough U.W."/>
            <person name="Van de Peer Y."/>
            <person name="Grigoriev I.V."/>
        </authorList>
    </citation>
    <scope>NUCLEOTIDE SEQUENCE [LARGE SCALE GENOMIC DNA]</scope>
    <source>
        <strain evidence="4">RCC299 / NOUM17</strain>
    </source>
</reference>
<feature type="coiled-coil region" evidence="1">
    <location>
        <begin position="160"/>
        <end position="234"/>
    </location>
</feature>
<feature type="coiled-coil region" evidence="1">
    <location>
        <begin position="1281"/>
        <end position="1322"/>
    </location>
</feature>
<dbReference type="InParanoid" id="C1EEI2"/>
<proteinExistence type="predicted"/>
<dbReference type="GeneID" id="8247705"/>
<dbReference type="PANTHER" id="PTHR43941">
    <property type="entry name" value="STRUCTURAL MAINTENANCE OF CHROMOSOMES PROTEIN 2"/>
    <property type="match status" value="1"/>
</dbReference>
<keyword evidence="4" id="KW-1185">Reference proteome</keyword>
<feature type="region of interest" description="Disordered" evidence="2">
    <location>
        <begin position="1"/>
        <end position="128"/>
    </location>
</feature>
<evidence type="ECO:0000256" key="1">
    <source>
        <dbReference type="SAM" id="Coils"/>
    </source>
</evidence>
<protein>
    <submittedName>
        <fullName evidence="3">Uncharacterized protein</fullName>
    </submittedName>
</protein>
<feature type="compositionally biased region" description="Polar residues" evidence="2">
    <location>
        <begin position="54"/>
        <end position="74"/>
    </location>
</feature>
<feature type="region of interest" description="Disordered" evidence="2">
    <location>
        <begin position="917"/>
        <end position="948"/>
    </location>
</feature>
<feature type="coiled-coil region" evidence="1">
    <location>
        <begin position="361"/>
        <end position="388"/>
    </location>
</feature>
<dbReference type="PANTHER" id="PTHR43941:SF1">
    <property type="entry name" value="STRUCTURAL MAINTENANCE OF CHROMOSOMES PROTEIN 2"/>
    <property type="match status" value="1"/>
</dbReference>
<name>C1EEI2_MICCC</name>
<feature type="coiled-coil region" evidence="1">
    <location>
        <begin position="626"/>
        <end position="734"/>
    </location>
</feature>
<dbReference type="Proteomes" id="UP000002009">
    <property type="component" value="Chromosome 11"/>
</dbReference>
<feature type="coiled-coil region" evidence="1">
    <location>
        <begin position="836"/>
        <end position="870"/>
    </location>
</feature>
<dbReference type="KEGG" id="mis:MICPUN_103153"/>
<dbReference type="EMBL" id="CP001330">
    <property type="protein sequence ID" value="ACO66239.1"/>
    <property type="molecule type" value="Genomic_DNA"/>
</dbReference>